<accession>A0A0X3PFG3</accession>
<feature type="transmembrane region" description="Helical" evidence="2">
    <location>
        <begin position="67"/>
        <end position="90"/>
    </location>
</feature>
<keyword evidence="2" id="KW-0472">Membrane</keyword>
<proteinExistence type="predicted"/>
<feature type="region of interest" description="Disordered" evidence="1">
    <location>
        <begin position="1"/>
        <end position="20"/>
    </location>
</feature>
<evidence type="ECO:0000313" key="3">
    <source>
        <dbReference type="EMBL" id="JAP50564.1"/>
    </source>
</evidence>
<dbReference type="EMBL" id="GEEE01012661">
    <property type="protein sequence ID" value="JAP50564.1"/>
    <property type="molecule type" value="Transcribed_RNA"/>
</dbReference>
<keyword evidence="2" id="KW-1133">Transmembrane helix</keyword>
<keyword evidence="2" id="KW-0812">Transmembrane</keyword>
<organism evidence="3">
    <name type="scientific">Schistocephalus solidus</name>
    <name type="common">Tapeworm</name>
    <dbReference type="NCBI Taxonomy" id="70667"/>
    <lineage>
        <taxon>Eukaryota</taxon>
        <taxon>Metazoa</taxon>
        <taxon>Spiralia</taxon>
        <taxon>Lophotrochozoa</taxon>
        <taxon>Platyhelminthes</taxon>
        <taxon>Cestoda</taxon>
        <taxon>Eucestoda</taxon>
        <taxon>Diphyllobothriidea</taxon>
        <taxon>Diphyllobothriidae</taxon>
        <taxon>Schistocephalus</taxon>
    </lineage>
</organism>
<name>A0A0X3PFG3_SCHSO</name>
<feature type="transmembrane region" description="Helical" evidence="2">
    <location>
        <begin position="96"/>
        <end position="122"/>
    </location>
</feature>
<dbReference type="AlphaFoldDB" id="A0A0X3PFG3"/>
<evidence type="ECO:0000256" key="2">
    <source>
        <dbReference type="SAM" id="Phobius"/>
    </source>
</evidence>
<sequence>MPPSRMGSRFPPVSDSPSRRYLHYDTNPVFDSMPKVTRAEDPRLNELRLQLPVHLKGLQVSAAVFDVLLLCVGLVCVTISISITLLAIYVVGAFPFYLATVTILLLLLGVFTFVFSLSTAAWPRQKRDASAGKYTVMVVIILIFLCGIIVGLFRGIQRMQTLGAVKIHQIYDAKNHPVNSNILVFLTETQVSMRIFSW</sequence>
<gene>
    <name evidence="3" type="ORF">TR167025</name>
</gene>
<evidence type="ECO:0000256" key="1">
    <source>
        <dbReference type="SAM" id="MobiDB-lite"/>
    </source>
</evidence>
<reference evidence="3" key="1">
    <citation type="submission" date="2016-01" db="EMBL/GenBank/DDBJ databases">
        <title>Reference transcriptome for the parasite Schistocephalus solidus: insights into the molecular evolution of parasitism.</title>
        <authorList>
            <person name="Hebert F.O."/>
            <person name="Grambauer S."/>
            <person name="Barber I."/>
            <person name="Landry C.R."/>
            <person name="Aubin-Horth N."/>
        </authorList>
    </citation>
    <scope>NUCLEOTIDE SEQUENCE</scope>
</reference>
<feature type="transmembrane region" description="Helical" evidence="2">
    <location>
        <begin position="134"/>
        <end position="153"/>
    </location>
</feature>
<protein>
    <submittedName>
        <fullName evidence="3">Uncharacterized protein</fullName>
    </submittedName>
</protein>